<reference evidence="4 5" key="1">
    <citation type="submission" date="2019-01" db="EMBL/GenBank/DDBJ databases">
        <authorList>
            <person name="Chen W.-M."/>
        </authorList>
    </citation>
    <scope>NUCLEOTIDE SEQUENCE [LARGE SCALE GENOMIC DNA]</scope>
    <source>
        <strain evidence="4 5">ICH-3</strain>
    </source>
</reference>
<keyword evidence="2" id="KW-0732">Signal</keyword>
<evidence type="ECO:0000259" key="3">
    <source>
        <dbReference type="Pfam" id="PF07589"/>
    </source>
</evidence>
<dbReference type="RefSeq" id="WP_128197915.1">
    <property type="nucleotide sequence ID" value="NZ_SACT01000002.1"/>
</dbReference>
<dbReference type="AlphaFoldDB" id="A0A437JXZ7"/>
<name>A0A437JXZ7_9BURK</name>
<dbReference type="Proteomes" id="UP000288178">
    <property type="component" value="Unassembled WGS sequence"/>
</dbReference>
<accession>A0A437JXZ7</accession>
<organism evidence="4 5">
    <name type="scientific">Rubrivivax albus</name>
    <dbReference type="NCBI Taxonomy" id="2499835"/>
    <lineage>
        <taxon>Bacteria</taxon>
        <taxon>Pseudomonadati</taxon>
        <taxon>Pseudomonadota</taxon>
        <taxon>Betaproteobacteria</taxon>
        <taxon>Burkholderiales</taxon>
        <taxon>Sphaerotilaceae</taxon>
        <taxon>Rubrivivax</taxon>
    </lineage>
</organism>
<feature type="chain" id="PRO_5019398343" evidence="2">
    <location>
        <begin position="31"/>
        <end position="283"/>
    </location>
</feature>
<keyword evidence="1" id="KW-1133">Transmembrane helix</keyword>
<dbReference type="Gene3D" id="2.60.120.200">
    <property type="match status" value="1"/>
</dbReference>
<gene>
    <name evidence="4" type="ORF">ENE75_08920</name>
</gene>
<dbReference type="SUPFAM" id="SSF49899">
    <property type="entry name" value="Concanavalin A-like lectins/glucanases"/>
    <property type="match status" value="1"/>
</dbReference>
<evidence type="ECO:0000256" key="2">
    <source>
        <dbReference type="SAM" id="SignalP"/>
    </source>
</evidence>
<dbReference type="InterPro" id="IPR013424">
    <property type="entry name" value="Ice-binding_C"/>
</dbReference>
<dbReference type="Pfam" id="PF07589">
    <property type="entry name" value="PEP-CTERM"/>
    <property type="match status" value="1"/>
</dbReference>
<feature type="signal peptide" evidence="2">
    <location>
        <begin position="1"/>
        <end position="30"/>
    </location>
</feature>
<proteinExistence type="predicted"/>
<evidence type="ECO:0000313" key="5">
    <source>
        <dbReference type="Proteomes" id="UP000288178"/>
    </source>
</evidence>
<keyword evidence="1" id="KW-0472">Membrane</keyword>
<keyword evidence="5" id="KW-1185">Reference proteome</keyword>
<dbReference type="NCBIfam" id="TIGR02595">
    <property type="entry name" value="PEP_CTERM"/>
    <property type="match status" value="1"/>
</dbReference>
<protein>
    <submittedName>
        <fullName evidence="4">PEP-CTERM sorting domain-containing protein</fullName>
    </submittedName>
</protein>
<dbReference type="InterPro" id="IPR013320">
    <property type="entry name" value="ConA-like_dom_sf"/>
</dbReference>
<dbReference type="OrthoDB" id="8896614at2"/>
<evidence type="ECO:0000256" key="1">
    <source>
        <dbReference type="SAM" id="Phobius"/>
    </source>
</evidence>
<keyword evidence="1" id="KW-0812">Transmembrane</keyword>
<dbReference type="EMBL" id="SACT01000002">
    <property type="protein sequence ID" value="RVT52542.1"/>
    <property type="molecule type" value="Genomic_DNA"/>
</dbReference>
<comment type="caution">
    <text evidence="4">The sequence shown here is derived from an EMBL/GenBank/DDBJ whole genome shotgun (WGS) entry which is preliminary data.</text>
</comment>
<feature type="domain" description="Ice-binding protein C-terminal" evidence="3">
    <location>
        <begin position="258"/>
        <end position="282"/>
    </location>
</feature>
<feature type="transmembrane region" description="Helical" evidence="1">
    <location>
        <begin position="262"/>
        <end position="279"/>
    </location>
</feature>
<evidence type="ECO:0000313" key="4">
    <source>
        <dbReference type="EMBL" id="RVT52542.1"/>
    </source>
</evidence>
<sequence length="283" mass="28661">MTAPRPAPRPAPILAAALCVLSLAAAPARAEQDFGTYGSFTDFTTWTLLGSASATTFAPGNGFVYSTLTLTDTGVGDQAGAGWAPEALSLDFNQAFSASFPFFIAEGSVVRGDGIVLVLAATPGLGNGGSDLGYNGLGASVAFAIDTFHFDGEPVSPSLQILQGGNVTPLAATETGLGDDIRDPALQWVATLSYAPSGLDDNAGTLTGTIWRPDLGSFSVSAGIDFAAEGLAGSPVHWGFTGGNGLADDGQYITSAMPVPEPGAWALLAAGLGAVGFVTRRRR</sequence>